<protein>
    <submittedName>
        <fullName evidence="1">Uncharacterized protein</fullName>
    </submittedName>
</protein>
<accession>A0A0D7AUV9</accession>
<evidence type="ECO:0000313" key="1">
    <source>
        <dbReference type="EMBL" id="KIY61997.1"/>
    </source>
</evidence>
<dbReference type="EMBL" id="KN880839">
    <property type="protein sequence ID" value="KIY61997.1"/>
    <property type="molecule type" value="Genomic_DNA"/>
</dbReference>
<sequence>MLSTALGFSYHDNNVKFLLRAPQVVGYAANYLVQSHFITSGQDPDSQCYLRRRNGGYHIFNPETTFTYSIGRKGSSDVAGWWIANAGQSTFGHSPGSLNFALGGTLSFSLAINGAPSPDAFTLKSIYIGQGSGLRRNKQQLVGAGWYFTFKRGGNDVNLVELLNVSRK</sequence>
<dbReference type="OrthoDB" id="2855100at2759"/>
<organism evidence="1 2">
    <name type="scientific">Cylindrobasidium torrendii FP15055 ss-10</name>
    <dbReference type="NCBI Taxonomy" id="1314674"/>
    <lineage>
        <taxon>Eukaryota</taxon>
        <taxon>Fungi</taxon>
        <taxon>Dikarya</taxon>
        <taxon>Basidiomycota</taxon>
        <taxon>Agaricomycotina</taxon>
        <taxon>Agaricomycetes</taxon>
        <taxon>Agaricomycetidae</taxon>
        <taxon>Agaricales</taxon>
        <taxon>Marasmiineae</taxon>
        <taxon>Physalacriaceae</taxon>
        <taxon>Cylindrobasidium</taxon>
    </lineage>
</organism>
<evidence type="ECO:0000313" key="2">
    <source>
        <dbReference type="Proteomes" id="UP000054007"/>
    </source>
</evidence>
<keyword evidence="2" id="KW-1185">Reference proteome</keyword>
<reference evidence="1 2" key="1">
    <citation type="journal article" date="2015" name="Fungal Genet. Biol.">
        <title>Evolution of novel wood decay mechanisms in Agaricales revealed by the genome sequences of Fistulina hepatica and Cylindrobasidium torrendii.</title>
        <authorList>
            <person name="Floudas D."/>
            <person name="Held B.W."/>
            <person name="Riley R."/>
            <person name="Nagy L.G."/>
            <person name="Koehler G."/>
            <person name="Ransdell A.S."/>
            <person name="Younus H."/>
            <person name="Chow J."/>
            <person name="Chiniquy J."/>
            <person name="Lipzen A."/>
            <person name="Tritt A."/>
            <person name="Sun H."/>
            <person name="Haridas S."/>
            <person name="LaButti K."/>
            <person name="Ohm R.A."/>
            <person name="Kues U."/>
            <person name="Blanchette R.A."/>
            <person name="Grigoriev I.V."/>
            <person name="Minto R.E."/>
            <person name="Hibbett D.S."/>
        </authorList>
    </citation>
    <scope>NUCLEOTIDE SEQUENCE [LARGE SCALE GENOMIC DNA]</scope>
    <source>
        <strain evidence="1 2">FP15055 ss-10</strain>
    </source>
</reference>
<proteinExistence type="predicted"/>
<gene>
    <name evidence="1" type="ORF">CYLTODRAFT_459380</name>
</gene>
<dbReference type="AlphaFoldDB" id="A0A0D7AUV9"/>
<dbReference type="Proteomes" id="UP000054007">
    <property type="component" value="Unassembled WGS sequence"/>
</dbReference>
<name>A0A0D7AUV9_9AGAR</name>